<evidence type="ECO:0000256" key="3">
    <source>
        <dbReference type="SAM" id="MobiDB-lite"/>
    </source>
</evidence>
<feature type="transmembrane region" description="Helical" evidence="4">
    <location>
        <begin position="100"/>
        <end position="118"/>
    </location>
</feature>
<dbReference type="OrthoDB" id="6509908at2759"/>
<protein>
    <recommendedName>
        <fullName evidence="7">Major facilitator superfamily (MFS) profile domain-containing protein</fullName>
    </recommendedName>
</protein>
<keyword evidence="4" id="KW-1133">Transmembrane helix</keyword>
<feature type="transmembrane region" description="Helical" evidence="4">
    <location>
        <begin position="419"/>
        <end position="437"/>
    </location>
</feature>
<dbReference type="SUPFAM" id="SSF103473">
    <property type="entry name" value="MFS general substrate transporter"/>
    <property type="match status" value="1"/>
</dbReference>
<feature type="transmembrane region" description="Helical" evidence="4">
    <location>
        <begin position="260"/>
        <end position="278"/>
    </location>
</feature>
<reference evidence="6" key="2">
    <citation type="submission" date="2015-01" db="EMBL/GenBank/DDBJ databases">
        <title>Evolutionary Origins and Diversification of the Mycorrhizal Mutualists.</title>
        <authorList>
            <consortium name="DOE Joint Genome Institute"/>
            <consortium name="Mycorrhizal Genomics Consortium"/>
            <person name="Kohler A."/>
            <person name="Kuo A."/>
            <person name="Nagy L.G."/>
            <person name="Floudas D."/>
            <person name="Copeland A."/>
            <person name="Barry K.W."/>
            <person name="Cichocki N."/>
            <person name="Veneault-Fourrey C."/>
            <person name="LaButti K."/>
            <person name="Lindquist E.A."/>
            <person name="Lipzen A."/>
            <person name="Lundell T."/>
            <person name="Morin E."/>
            <person name="Murat C."/>
            <person name="Riley R."/>
            <person name="Ohm R."/>
            <person name="Sun H."/>
            <person name="Tunlid A."/>
            <person name="Henrissat B."/>
            <person name="Grigoriev I.V."/>
            <person name="Hibbett D.S."/>
            <person name="Martin F."/>
        </authorList>
    </citation>
    <scope>NUCLEOTIDE SEQUENCE [LARGE SCALE GENOMIC DNA]</scope>
    <source>
        <strain evidence="6">MUT 4182</strain>
    </source>
</reference>
<dbReference type="Gene3D" id="1.20.1250.20">
    <property type="entry name" value="MFS general substrate transporter like domains"/>
    <property type="match status" value="2"/>
</dbReference>
<evidence type="ECO:0000256" key="4">
    <source>
        <dbReference type="SAM" id="Phobius"/>
    </source>
</evidence>
<dbReference type="InterPro" id="IPR050327">
    <property type="entry name" value="Proton-linked_MCT"/>
</dbReference>
<keyword evidence="4" id="KW-0472">Membrane</keyword>
<evidence type="ECO:0000313" key="6">
    <source>
        <dbReference type="Proteomes" id="UP000054248"/>
    </source>
</evidence>
<dbReference type="AlphaFoldDB" id="A0A0C3Q1N1"/>
<comment type="similarity">
    <text evidence="2">Belongs to the major facilitator superfamily. Monocarboxylate porter (TC 2.A.1.13) family.</text>
</comment>
<accession>A0A0C3Q1N1</accession>
<feature type="transmembrane region" description="Helical" evidence="4">
    <location>
        <begin position="390"/>
        <end position="413"/>
    </location>
</feature>
<dbReference type="Pfam" id="PF07690">
    <property type="entry name" value="MFS_1"/>
    <property type="match status" value="1"/>
</dbReference>
<feature type="transmembrane region" description="Helical" evidence="4">
    <location>
        <begin position="152"/>
        <end position="170"/>
    </location>
</feature>
<feature type="transmembrane region" description="Helical" evidence="4">
    <location>
        <begin position="125"/>
        <end position="146"/>
    </location>
</feature>
<dbReference type="GO" id="GO:0016020">
    <property type="term" value="C:membrane"/>
    <property type="evidence" value="ECO:0007669"/>
    <property type="project" value="UniProtKB-SubCell"/>
</dbReference>
<feature type="transmembrane region" description="Helical" evidence="4">
    <location>
        <begin position="324"/>
        <end position="347"/>
    </location>
</feature>
<feature type="transmembrane region" description="Helical" evidence="4">
    <location>
        <begin position="220"/>
        <end position="239"/>
    </location>
</feature>
<evidence type="ECO:0008006" key="7">
    <source>
        <dbReference type="Google" id="ProtNLM"/>
    </source>
</evidence>
<evidence type="ECO:0000256" key="2">
    <source>
        <dbReference type="ARBA" id="ARBA00006727"/>
    </source>
</evidence>
<feature type="compositionally biased region" description="Polar residues" evidence="3">
    <location>
        <begin position="18"/>
        <end position="29"/>
    </location>
</feature>
<proteinExistence type="inferred from homology"/>
<dbReference type="InterPro" id="IPR036259">
    <property type="entry name" value="MFS_trans_sf"/>
</dbReference>
<organism evidence="5 6">
    <name type="scientific">Tulasnella calospora MUT 4182</name>
    <dbReference type="NCBI Taxonomy" id="1051891"/>
    <lineage>
        <taxon>Eukaryota</taxon>
        <taxon>Fungi</taxon>
        <taxon>Dikarya</taxon>
        <taxon>Basidiomycota</taxon>
        <taxon>Agaricomycotina</taxon>
        <taxon>Agaricomycetes</taxon>
        <taxon>Cantharellales</taxon>
        <taxon>Tulasnellaceae</taxon>
        <taxon>Tulasnella</taxon>
    </lineage>
</organism>
<feature type="transmembrane region" description="Helical" evidence="4">
    <location>
        <begin position="353"/>
        <end position="378"/>
    </location>
</feature>
<name>A0A0C3Q1N1_9AGAM</name>
<keyword evidence="6" id="KW-1185">Reference proteome</keyword>
<gene>
    <name evidence="5" type="ORF">M407DRAFT_28302</name>
</gene>
<comment type="subcellular location">
    <subcellularLocation>
        <location evidence="1">Membrane</location>
        <topology evidence="1">Multi-pass membrane protein</topology>
    </subcellularLocation>
</comment>
<dbReference type="PANTHER" id="PTHR11360:SF234">
    <property type="entry name" value="MFS-TYPE TRANSPORTER DBAD-RELATED"/>
    <property type="match status" value="1"/>
</dbReference>
<dbReference type="InterPro" id="IPR011701">
    <property type="entry name" value="MFS"/>
</dbReference>
<reference evidence="5 6" key="1">
    <citation type="submission" date="2014-04" db="EMBL/GenBank/DDBJ databases">
        <authorList>
            <consortium name="DOE Joint Genome Institute"/>
            <person name="Kuo A."/>
            <person name="Girlanda M."/>
            <person name="Perotto S."/>
            <person name="Kohler A."/>
            <person name="Nagy L.G."/>
            <person name="Floudas D."/>
            <person name="Copeland A."/>
            <person name="Barry K.W."/>
            <person name="Cichocki N."/>
            <person name="Veneault-Fourrey C."/>
            <person name="LaButti K."/>
            <person name="Lindquist E.A."/>
            <person name="Lipzen A."/>
            <person name="Lundell T."/>
            <person name="Morin E."/>
            <person name="Murat C."/>
            <person name="Sun H."/>
            <person name="Tunlid A."/>
            <person name="Henrissat B."/>
            <person name="Grigoriev I.V."/>
            <person name="Hibbett D.S."/>
            <person name="Martin F."/>
            <person name="Nordberg H.P."/>
            <person name="Cantor M.N."/>
            <person name="Hua S.X."/>
        </authorList>
    </citation>
    <scope>NUCLEOTIDE SEQUENCE [LARGE SCALE GENOMIC DNA]</scope>
    <source>
        <strain evidence="5 6">MUT 4182</strain>
    </source>
</reference>
<keyword evidence="4" id="KW-0812">Transmembrane</keyword>
<dbReference type="GO" id="GO:0022857">
    <property type="term" value="F:transmembrane transporter activity"/>
    <property type="evidence" value="ECO:0007669"/>
    <property type="project" value="InterPro"/>
</dbReference>
<dbReference type="PANTHER" id="PTHR11360">
    <property type="entry name" value="MONOCARBOXYLATE TRANSPORTER"/>
    <property type="match status" value="1"/>
</dbReference>
<evidence type="ECO:0000313" key="5">
    <source>
        <dbReference type="EMBL" id="KIO22155.1"/>
    </source>
</evidence>
<dbReference type="HOGENOM" id="CLU_001265_1_1_1"/>
<feature type="region of interest" description="Disordered" evidence="3">
    <location>
        <begin position="1"/>
        <end position="33"/>
    </location>
</feature>
<evidence type="ECO:0000256" key="1">
    <source>
        <dbReference type="ARBA" id="ARBA00004141"/>
    </source>
</evidence>
<dbReference type="EMBL" id="KN823117">
    <property type="protein sequence ID" value="KIO22155.1"/>
    <property type="molecule type" value="Genomic_DNA"/>
</dbReference>
<sequence length="449" mass="47306">MNAPSPSLSLDLKAPESGMTTPGKWSSEPTLRVPSEAELSAAKEEALGKEVESVEALPTAAIGQDDDPPPEAEITHRTAFGQVFQCLYEESVLPNTSPSAIAWIGSIQYALCFMPGLLSGRLFDLGYLHIPLAIASIVQVSATILVAECTKYWHFLLVQGLVTGLANGFIYDPAMPIVSHWFRKRRSTGIGIVAAGAAVGGSVVSIVVRQLLPVVGRKWTMRILGLILLVVQGVANMLVTRRLPVTNHPGGLTNPRAFKSVPYSLYVLAAFVGFLGMYTPLTFIDVSAIRTAHLSRDFSFDLVSIINAASLIGRVGGGLCSDRFGVINILAGFSCVGALSTFVWPTVKSKGGLVALSIAYGAGSGPLVGLLAAPVAHLGDTVDVGRRTGMMFTIVSIGSLIGPPISGAIYAANGGFMEVGIYAGCTIVVYVVILMLVKKSAIGTWRGKF</sequence>
<feature type="transmembrane region" description="Helical" evidence="4">
    <location>
        <begin position="298"/>
        <end position="317"/>
    </location>
</feature>
<feature type="transmembrane region" description="Helical" evidence="4">
    <location>
        <begin position="190"/>
        <end position="208"/>
    </location>
</feature>
<dbReference type="Proteomes" id="UP000054248">
    <property type="component" value="Unassembled WGS sequence"/>
</dbReference>